<keyword evidence="2" id="KW-0677">Repeat</keyword>
<dbReference type="SMART" id="SM00032">
    <property type="entry name" value="CCP"/>
    <property type="match status" value="10"/>
</dbReference>
<feature type="domain" description="Sushi" evidence="9">
    <location>
        <begin position="166"/>
        <end position="225"/>
    </location>
</feature>
<evidence type="ECO:0000256" key="7">
    <source>
        <dbReference type="SAM" id="SignalP"/>
    </source>
</evidence>
<dbReference type="CDD" id="cd00033">
    <property type="entry name" value="CCP"/>
    <property type="match status" value="6"/>
</dbReference>
<dbReference type="InterPro" id="IPR001881">
    <property type="entry name" value="EGF-like_Ca-bd_dom"/>
</dbReference>
<dbReference type="AlphaFoldDB" id="A0A8C5CAG1"/>
<feature type="signal peptide" evidence="7">
    <location>
        <begin position="1"/>
        <end position="20"/>
    </location>
</feature>
<feature type="transmembrane region" description="Helical" evidence="6">
    <location>
        <begin position="1004"/>
        <end position="1027"/>
    </location>
</feature>
<dbReference type="PANTHER" id="PTHR24051:SF5">
    <property type="entry name" value="SUSHI DOMAIN-CONTAINING PROTEIN 1"/>
    <property type="match status" value="1"/>
</dbReference>
<name>A0A8C5CAG1_GADMO</name>
<dbReference type="PROSITE" id="PS50923">
    <property type="entry name" value="SUSHI"/>
    <property type="match status" value="7"/>
</dbReference>
<dbReference type="InterPro" id="IPR000742">
    <property type="entry name" value="EGF"/>
</dbReference>
<keyword evidence="1 4" id="KW-0245">EGF-like domain</keyword>
<dbReference type="GeneTree" id="ENSGT00390000013892"/>
<feature type="domain" description="EGF-like" evidence="8">
    <location>
        <begin position="61"/>
        <end position="100"/>
    </location>
</feature>
<comment type="caution">
    <text evidence="4">Lacks conserved residue(s) required for the propagation of feature annotation.</text>
</comment>
<protein>
    <recommendedName>
        <fullName evidence="12">Sushi domain-containing protein 1-like</fullName>
    </recommendedName>
</protein>
<keyword evidence="11" id="KW-1185">Reference proteome</keyword>
<evidence type="ECO:0000256" key="3">
    <source>
        <dbReference type="ARBA" id="ARBA00023157"/>
    </source>
</evidence>
<dbReference type="InterPro" id="IPR018097">
    <property type="entry name" value="EGF_Ca-bd_CS"/>
</dbReference>
<dbReference type="Gene3D" id="2.10.25.10">
    <property type="entry name" value="Laminin"/>
    <property type="match status" value="2"/>
</dbReference>
<evidence type="ECO:0000256" key="5">
    <source>
        <dbReference type="PROSITE-ProRule" id="PRU00302"/>
    </source>
</evidence>
<dbReference type="InterPro" id="IPR000152">
    <property type="entry name" value="EGF-type_Asp/Asn_hydroxyl_site"/>
</dbReference>
<dbReference type="Ensembl" id="ENSGMOT00000055871.1">
    <property type="protein sequence ID" value="ENSGMOP00000057746.1"/>
    <property type="gene ID" value="ENSGMOG00000002759.2"/>
</dbReference>
<sequence>MDRGHVIWIVLLSVIPAGRPAGDICASCHANATCSIPQDGSGHVCICMYGFIGNGRTLCQDKDECQIGARKICGPRAACHNTVGSYACTCMGGFRPSNHRTSFTPNDGTYCQDIDECGRHPAVCGEGARCVNLEGDFECRCLLGYRAHNASDPLQPLRDKGSCKVVDCGPPPAGEAVRVLSTNGTAYGSVVLMGCKDGFLWRRGDNSSTCGPDGTWSRPAPLCQVVDCGPPPAGEAVQVLSTNGTAYGSVVLMGCKDGFQWRRGDNSSTCGPDGTWSRPAPLCQEIQCGEPLSKPHARMLWDNGTRVGSVLHYQCEEGYRPSTNRHSPSTNRSVCGEDGQWEESDLRCEARCRLTPSLAHAEVAWYNSSVTVHRCVDGYRSSRGSSVSVCGNAGQWQKATLKCIEIQCGEPLSKPHARMLWDNGTRVGSVLHYQCEEGYRPSTNRHSPSTNRSVCGEDGQWEESDLRCEEVSCGTPLIVPGTKPMWDGRSSAGSKVLYMCSASYYPESGQGSFTSTCSETGEWGHVPLNCRARCRLTPSLAHAEVAWYNSSVTVHRCVDGYRSSRGSSVSVCGNAGQWQKATLKCIEIQCGEPLSKPHARMLWDNGTRVGSVLHYQCEEGYRPSTNRHSPSTNRSVCGEDGQWEESDLRCEELSCGTPLIVPGTKPLWDGRSSAGSKVLYMCSASYYLESGQVGAVSTCSETGEWGQVPLNCRARCGPAPSLAHAEVAWYNSSVTVHRCLDGYRSSRGSSVSVCGKAGQWQKATLKCTEVKPAVNDLRVFNEKCLQWRAEKNDVDKEIYKVVFRGTRDYQGAFRHEKRQLLHSWDKWVEVCLSLLPATNYTISVIALSTRFTANITTNTSLQVPQAPLVLYRELDAPPATLRLRRSAHTLDAISVYQVVVVPLDGTVVFDCRSRGIPGSSQGVPPSSQYITGQFPLGHMNDTEMIFTVGDGRFHGGFLNAPLKRGTSYYVILRVVSQWKEAFNSSCVLWAKVTDTSYVMRVSSLLAACSVGGLLLVVLLVYIYIWFFKRRESRLNSQ</sequence>
<feature type="domain" description="Sushi" evidence="9">
    <location>
        <begin position="286"/>
        <end position="350"/>
    </location>
</feature>
<dbReference type="Pfam" id="PF00084">
    <property type="entry name" value="Sushi"/>
    <property type="match status" value="10"/>
</dbReference>
<dbReference type="SMART" id="SM00179">
    <property type="entry name" value="EGF_CA"/>
    <property type="match status" value="2"/>
</dbReference>
<feature type="disulfide bond" evidence="4">
    <location>
        <begin position="28"/>
        <end position="45"/>
    </location>
</feature>
<evidence type="ECO:0000256" key="6">
    <source>
        <dbReference type="SAM" id="Phobius"/>
    </source>
</evidence>
<feature type="domain" description="Sushi" evidence="9">
    <location>
        <begin position="588"/>
        <end position="652"/>
    </location>
</feature>
<dbReference type="OMA" id="HSEVLWH"/>
<proteinExistence type="predicted"/>
<dbReference type="InterPro" id="IPR035976">
    <property type="entry name" value="Sushi/SCR/CCP_sf"/>
</dbReference>
<evidence type="ECO:0000313" key="10">
    <source>
        <dbReference type="Ensembl" id="ENSGMOP00000057746.1"/>
    </source>
</evidence>
<feature type="domain" description="EGF-like" evidence="8">
    <location>
        <begin position="21"/>
        <end position="60"/>
    </location>
</feature>
<dbReference type="PROSITE" id="PS00010">
    <property type="entry name" value="ASX_HYDROXYL"/>
    <property type="match status" value="2"/>
</dbReference>
<evidence type="ECO:0000259" key="8">
    <source>
        <dbReference type="PROSITE" id="PS50026"/>
    </source>
</evidence>
<dbReference type="Pfam" id="PF07645">
    <property type="entry name" value="EGF_CA"/>
    <property type="match status" value="2"/>
</dbReference>
<keyword evidence="6" id="KW-1133">Transmembrane helix</keyword>
<dbReference type="InterPro" id="IPR009030">
    <property type="entry name" value="Growth_fac_rcpt_cys_sf"/>
</dbReference>
<dbReference type="InterPro" id="IPR000436">
    <property type="entry name" value="Sushi_SCR_CCP_dom"/>
</dbReference>
<dbReference type="SMART" id="SM00181">
    <property type="entry name" value="EGF"/>
    <property type="match status" value="3"/>
</dbReference>
<dbReference type="Proteomes" id="UP000694546">
    <property type="component" value="Chromosome 6"/>
</dbReference>
<dbReference type="PANTHER" id="PTHR24051">
    <property type="entry name" value="SUSHI DOMAIN-CONTAINING PROTEIN 1"/>
    <property type="match status" value="1"/>
</dbReference>
<accession>A0A8C5CAG1</accession>
<dbReference type="Gene3D" id="2.10.70.10">
    <property type="entry name" value="Complement Module, domain 1"/>
    <property type="match status" value="10"/>
</dbReference>
<evidence type="ECO:0000313" key="11">
    <source>
        <dbReference type="Proteomes" id="UP000694546"/>
    </source>
</evidence>
<dbReference type="InterPro" id="IPR051622">
    <property type="entry name" value="R-tyr_protein_phosphatases"/>
</dbReference>
<feature type="domain" description="Sushi" evidence="9">
    <location>
        <begin position="714"/>
        <end position="769"/>
    </location>
</feature>
<dbReference type="SUPFAM" id="SSF57535">
    <property type="entry name" value="Complement control module/SCR domain"/>
    <property type="match status" value="10"/>
</dbReference>
<keyword evidence="6" id="KW-0472">Membrane</keyword>
<dbReference type="PROSITE" id="PS50026">
    <property type="entry name" value="EGF_3"/>
    <property type="match status" value="3"/>
</dbReference>
<evidence type="ECO:0008006" key="12">
    <source>
        <dbReference type="Google" id="ProtNLM"/>
    </source>
</evidence>
<evidence type="ECO:0000256" key="4">
    <source>
        <dbReference type="PROSITE-ProRule" id="PRU00076"/>
    </source>
</evidence>
<feature type="domain" description="Sushi" evidence="9">
    <location>
        <begin position="226"/>
        <end position="285"/>
    </location>
</feature>
<reference evidence="10" key="2">
    <citation type="submission" date="2025-09" db="UniProtKB">
        <authorList>
            <consortium name="Ensembl"/>
        </authorList>
    </citation>
    <scope>IDENTIFICATION</scope>
</reference>
<feature type="domain" description="Sushi" evidence="9">
    <location>
        <begin position="406"/>
        <end position="470"/>
    </location>
</feature>
<organism evidence="10 11">
    <name type="scientific">Gadus morhua</name>
    <name type="common">Atlantic cod</name>
    <dbReference type="NCBI Taxonomy" id="8049"/>
    <lineage>
        <taxon>Eukaryota</taxon>
        <taxon>Metazoa</taxon>
        <taxon>Chordata</taxon>
        <taxon>Craniata</taxon>
        <taxon>Vertebrata</taxon>
        <taxon>Euteleostomi</taxon>
        <taxon>Actinopterygii</taxon>
        <taxon>Neopterygii</taxon>
        <taxon>Teleostei</taxon>
        <taxon>Neoteleostei</taxon>
        <taxon>Acanthomorphata</taxon>
        <taxon>Zeiogadaria</taxon>
        <taxon>Gadariae</taxon>
        <taxon>Gadiformes</taxon>
        <taxon>Gadoidei</taxon>
        <taxon>Gadidae</taxon>
        <taxon>Gadus</taxon>
    </lineage>
</organism>
<gene>
    <name evidence="10" type="primary">susd1</name>
</gene>
<dbReference type="PROSITE" id="PS01187">
    <property type="entry name" value="EGF_CA"/>
    <property type="match status" value="2"/>
</dbReference>
<keyword evidence="5" id="KW-0768">Sushi</keyword>
<feature type="domain" description="Sushi" evidence="9">
    <location>
        <begin position="471"/>
        <end position="532"/>
    </location>
</feature>
<dbReference type="InterPro" id="IPR049883">
    <property type="entry name" value="NOTCH1_EGF-like"/>
</dbReference>
<reference evidence="10" key="1">
    <citation type="submission" date="2025-08" db="UniProtKB">
        <authorList>
            <consortium name="Ensembl"/>
        </authorList>
    </citation>
    <scope>IDENTIFICATION</scope>
</reference>
<evidence type="ECO:0000256" key="2">
    <source>
        <dbReference type="ARBA" id="ARBA00022737"/>
    </source>
</evidence>
<dbReference type="PROSITE" id="PS01186">
    <property type="entry name" value="EGF_2"/>
    <property type="match status" value="1"/>
</dbReference>
<dbReference type="SUPFAM" id="SSF57184">
    <property type="entry name" value="Growth factor receptor domain"/>
    <property type="match status" value="1"/>
</dbReference>
<evidence type="ECO:0000259" key="9">
    <source>
        <dbReference type="PROSITE" id="PS50923"/>
    </source>
</evidence>
<dbReference type="CDD" id="cd00054">
    <property type="entry name" value="EGF_CA"/>
    <property type="match status" value="2"/>
</dbReference>
<keyword evidence="7" id="KW-0732">Signal</keyword>
<feature type="domain" description="EGF-like" evidence="8">
    <location>
        <begin position="113"/>
        <end position="151"/>
    </location>
</feature>
<evidence type="ECO:0000256" key="1">
    <source>
        <dbReference type="ARBA" id="ARBA00022536"/>
    </source>
</evidence>
<feature type="chain" id="PRO_5045588657" description="Sushi domain-containing protein 1-like" evidence="7">
    <location>
        <begin position="21"/>
        <end position="1037"/>
    </location>
</feature>
<keyword evidence="3 4" id="KW-1015">Disulfide bond</keyword>
<keyword evidence="6" id="KW-0812">Transmembrane</keyword>